<accession>A0AAV0BYU6</accession>
<proteinExistence type="predicted"/>
<protein>
    <submittedName>
        <fullName evidence="1">Uncharacterized protein</fullName>
    </submittedName>
</protein>
<dbReference type="Proteomes" id="UP001152523">
    <property type="component" value="Unassembled WGS sequence"/>
</dbReference>
<evidence type="ECO:0000313" key="2">
    <source>
        <dbReference type="Proteomes" id="UP001152523"/>
    </source>
</evidence>
<feature type="non-terminal residue" evidence="1">
    <location>
        <position position="188"/>
    </location>
</feature>
<evidence type="ECO:0000313" key="1">
    <source>
        <dbReference type="EMBL" id="CAH9057898.1"/>
    </source>
</evidence>
<organism evidence="1 2">
    <name type="scientific">Cuscuta epithymum</name>
    <dbReference type="NCBI Taxonomy" id="186058"/>
    <lineage>
        <taxon>Eukaryota</taxon>
        <taxon>Viridiplantae</taxon>
        <taxon>Streptophyta</taxon>
        <taxon>Embryophyta</taxon>
        <taxon>Tracheophyta</taxon>
        <taxon>Spermatophyta</taxon>
        <taxon>Magnoliopsida</taxon>
        <taxon>eudicotyledons</taxon>
        <taxon>Gunneridae</taxon>
        <taxon>Pentapetalae</taxon>
        <taxon>asterids</taxon>
        <taxon>lamiids</taxon>
        <taxon>Solanales</taxon>
        <taxon>Convolvulaceae</taxon>
        <taxon>Cuscuteae</taxon>
        <taxon>Cuscuta</taxon>
        <taxon>Cuscuta subgen. Cuscuta</taxon>
    </lineage>
</organism>
<dbReference type="AlphaFoldDB" id="A0AAV0BYU6"/>
<sequence length="188" mass="21321">MVDKWVPKHRMNNPVLQNTVQLITNGKPATQYITDKGKEKVNGICTASTSKDVRKEESDSDIEEVFTEQAPQAIPAIQEDLQSVKRDLDIFNNLQIKLIPEDKRAMDDYNLQKLIQRESYDPALCAKGYSSDGDLCFLENIQKWEEGQSTLSKKVAKVINTSKHPNNDNFEDLLAGLNSSFNEEGFIR</sequence>
<comment type="caution">
    <text evidence="1">The sequence shown here is derived from an EMBL/GenBank/DDBJ whole genome shotgun (WGS) entry which is preliminary data.</text>
</comment>
<gene>
    <name evidence="1" type="ORF">CEPIT_LOCUS1174</name>
</gene>
<name>A0AAV0BYU6_9ASTE</name>
<keyword evidence="2" id="KW-1185">Reference proteome</keyword>
<dbReference type="EMBL" id="CAMAPF010000007">
    <property type="protein sequence ID" value="CAH9057898.1"/>
    <property type="molecule type" value="Genomic_DNA"/>
</dbReference>
<reference evidence="1" key="1">
    <citation type="submission" date="2022-07" db="EMBL/GenBank/DDBJ databases">
        <authorList>
            <person name="Macas J."/>
            <person name="Novak P."/>
            <person name="Neumann P."/>
        </authorList>
    </citation>
    <scope>NUCLEOTIDE SEQUENCE</scope>
</reference>